<dbReference type="EMBL" id="CBSW010000074">
    <property type="protein sequence ID" value="CDG95857.1"/>
    <property type="molecule type" value="Genomic_DNA"/>
</dbReference>
<dbReference type="HOGENOM" id="CLU_2884902_0_0_6"/>
<sequence>MSNIGFALYVLLMTFVNIFLMWSYLDFPQGKWVTIIVANVSFSVLVLLFAAFNYWLFLKNKRK</sequence>
<proteinExistence type="predicted"/>
<feature type="transmembrane region" description="Helical" evidence="1">
    <location>
        <begin position="6"/>
        <end position="25"/>
    </location>
</feature>
<gene>
    <name evidence="2" type="ORF">XBP1_1650002</name>
</gene>
<dbReference type="Proteomes" id="UP000028511">
    <property type="component" value="Unassembled WGS sequence"/>
</dbReference>
<name>A0A077NCA8_XENBV</name>
<accession>A0A077NCA8</accession>
<dbReference type="AlphaFoldDB" id="A0A077NCA8"/>
<evidence type="ECO:0000313" key="2">
    <source>
        <dbReference type="EMBL" id="CDG95857.1"/>
    </source>
</evidence>
<protein>
    <submittedName>
        <fullName evidence="2">Uncharacterized protein</fullName>
    </submittedName>
</protein>
<keyword evidence="1" id="KW-0472">Membrane</keyword>
<evidence type="ECO:0000256" key="1">
    <source>
        <dbReference type="SAM" id="Phobius"/>
    </source>
</evidence>
<reference evidence="2" key="1">
    <citation type="submission" date="2013-07" db="EMBL/GenBank/DDBJ databases">
        <title>Sub-species coevolution in mutualistic symbiosis.</title>
        <authorList>
            <person name="Murfin K."/>
            <person name="Klassen J."/>
            <person name="Lee M."/>
            <person name="Forst S."/>
            <person name="Stock P."/>
            <person name="Goodrich-Blair H."/>
        </authorList>
    </citation>
    <scope>NUCLEOTIDE SEQUENCE [LARGE SCALE GENOMIC DNA]</scope>
    <source>
        <strain evidence="2">Puntauvense</strain>
    </source>
</reference>
<feature type="transmembrane region" description="Helical" evidence="1">
    <location>
        <begin position="32"/>
        <end position="57"/>
    </location>
</feature>
<keyword evidence="1" id="KW-1133">Transmembrane helix</keyword>
<keyword evidence="1" id="KW-0812">Transmembrane</keyword>
<organism evidence="2">
    <name type="scientific">Xenorhabdus bovienii str. puntauvense</name>
    <dbReference type="NCBI Taxonomy" id="1398201"/>
    <lineage>
        <taxon>Bacteria</taxon>
        <taxon>Pseudomonadati</taxon>
        <taxon>Pseudomonadota</taxon>
        <taxon>Gammaproteobacteria</taxon>
        <taxon>Enterobacterales</taxon>
        <taxon>Morganellaceae</taxon>
        <taxon>Xenorhabdus</taxon>
    </lineage>
</organism>
<comment type="caution">
    <text evidence="2">The sequence shown here is derived from an EMBL/GenBank/DDBJ whole genome shotgun (WGS) entry which is preliminary data.</text>
</comment>